<dbReference type="AlphaFoldDB" id="A0A8T1UJY7"/>
<dbReference type="OrthoDB" id="89553at2759"/>
<gene>
    <name evidence="1" type="ORF">JG687_00007558</name>
</gene>
<evidence type="ECO:0000313" key="1">
    <source>
        <dbReference type="EMBL" id="KAG6961694.1"/>
    </source>
</evidence>
<organism evidence="1 2">
    <name type="scientific">Phytophthora cactorum</name>
    <dbReference type="NCBI Taxonomy" id="29920"/>
    <lineage>
        <taxon>Eukaryota</taxon>
        <taxon>Sar</taxon>
        <taxon>Stramenopiles</taxon>
        <taxon>Oomycota</taxon>
        <taxon>Peronosporomycetes</taxon>
        <taxon>Peronosporales</taxon>
        <taxon>Peronosporaceae</taxon>
        <taxon>Phytophthora</taxon>
    </lineage>
</organism>
<evidence type="ECO:0000313" key="2">
    <source>
        <dbReference type="Proteomes" id="UP000688947"/>
    </source>
</evidence>
<name>A0A8T1UJY7_9STRA</name>
<reference evidence="1" key="1">
    <citation type="submission" date="2021-01" db="EMBL/GenBank/DDBJ databases">
        <title>Phytophthora aleatoria, a newly-described species from Pinus radiata is distinct from Phytophthora cactorum isolates based on comparative genomics.</title>
        <authorList>
            <person name="Mcdougal R."/>
            <person name="Panda P."/>
            <person name="Williams N."/>
            <person name="Studholme D.J."/>
        </authorList>
    </citation>
    <scope>NUCLEOTIDE SEQUENCE</scope>
    <source>
        <strain evidence="1">NZFS 3830</strain>
    </source>
</reference>
<accession>A0A8T1UJY7</accession>
<sequence length="148" mass="16665">MCTRWDRIKISTVVDELAKLANANLDSQHDNRAAIPPMNYEDTDAVSEVISSARELLGRLQGSTDRRDAALSLYISLLESLEEVKEQVGGNPPTKCWTEFCRLISDANVSTLKLQDTDESLITYAETTMRYYALDRRLNKLCEAFSIA</sequence>
<dbReference type="EMBL" id="JAENGZ010000339">
    <property type="protein sequence ID" value="KAG6961694.1"/>
    <property type="molecule type" value="Genomic_DNA"/>
</dbReference>
<protein>
    <submittedName>
        <fullName evidence="1">Uncharacterized protein</fullName>
    </submittedName>
</protein>
<dbReference type="Proteomes" id="UP000688947">
    <property type="component" value="Unassembled WGS sequence"/>
</dbReference>
<comment type="caution">
    <text evidence="1">The sequence shown here is derived from an EMBL/GenBank/DDBJ whole genome shotgun (WGS) entry which is preliminary data.</text>
</comment>
<proteinExistence type="predicted"/>